<evidence type="ECO:0000313" key="2">
    <source>
        <dbReference type="EMBL" id="CBW26084.1"/>
    </source>
</evidence>
<proteinExistence type="predicted"/>
<dbReference type="PATRIC" id="fig|862908.3.peg.1149"/>
<dbReference type="eggNOG" id="COG0451">
    <property type="taxonomic scope" value="Bacteria"/>
</dbReference>
<accession>E1WYY7</accession>
<dbReference type="SUPFAM" id="SSF51735">
    <property type="entry name" value="NAD(P)-binding Rossmann-fold domains"/>
    <property type="match status" value="1"/>
</dbReference>
<keyword evidence="3" id="KW-1185">Reference proteome</keyword>
<dbReference type="InterPro" id="IPR001509">
    <property type="entry name" value="Epimerase_deHydtase"/>
</dbReference>
<reference evidence="3" key="1">
    <citation type="journal article" date="2013" name="ISME J.">
        <title>A small predatory core genome in the divergent marine Bacteriovorax marinus SJ and the terrestrial Bdellovibrio bacteriovorus.</title>
        <authorList>
            <person name="Crossman L.C."/>
            <person name="Chen H."/>
            <person name="Cerdeno-Tarraga A.M."/>
            <person name="Brooks K."/>
            <person name="Quail M.A."/>
            <person name="Pineiro S.A."/>
            <person name="Hobley L."/>
            <person name="Sockett R.E."/>
            <person name="Bentley S.D."/>
            <person name="Parkhill J."/>
            <person name="Williams H.N."/>
            <person name="Stine O.C."/>
        </authorList>
    </citation>
    <scope>NUCLEOTIDE SEQUENCE [LARGE SCALE GENOMIC DNA]</scope>
    <source>
        <strain evidence="3">ATCC BAA-682 / DSM 15412 / SJ</strain>
    </source>
</reference>
<dbReference type="Pfam" id="PF01370">
    <property type="entry name" value="Epimerase"/>
    <property type="match status" value="1"/>
</dbReference>
<sequence length="332" mass="37122">MNILITGATGFVGSHLSELLEKSGHNVFSLVRNAKKAKEFNTPGTHVLGSLASNKQNEWISELPEKLDAVIHTAGIVHSMNSEDFYKINSIATQRLILDLKEKYGQLKFVLISSLASCGPSKRGEPLSEVDIPNPVSDYGKSKKLAERFTKELCPENWSVSIIRPPMVIGPRDPAVLDIFKMINDSFVVTAGMDGVNNEYSFVCVYDLIQTIKSAVEKDFEGPEIFFSAHPQIITTQELYKSIQRNLGKKRLINLPIPSTLIRVVATLIGFFSKFMKIDIRLTPDKANELLASAWCCQSTKSTETLSQSYEWDLDKTIAATAKDYKERNWIN</sequence>
<dbReference type="PANTHER" id="PTHR48079">
    <property type="entry name" value="PROTEIN YEEZ"/>
    <property type="match status" value="1"/>
</dbReference>
<feature type="domain" description="NAD-dependent epimerase/dehydratase" evidence="1">
    <location>
        <begin position="3"/>
        <end position="219"/>
    </location>
</feature>
<name>E1WYY7_HALMS</name>
<dbReference type="STRING" id="862908.BMS_1207"/>
<protein>
    <submittedName>
        <fullName evidence="2">Epimerase/dehydratase</fullName>
    </submittedName>
</protein>
<dbReference type="GO" id="GO:0005737">
    <property type="term" value="C:cytoplasm"/>
    <property type="evidence" value="ECO:0007669"/>
    <property type="project" value="TreeGrafter"/>
</dbReference>
<dbReference type="RefSeq" id="WP_014243868.1">
    <property type="nucleotide sequence ID" value="NC_016620.1"/>
</dbReference>
<dbReference type="Gene3D" id="3.40.50.720">
    <property type="entry name" value="NAD(P)-binding Rossmann-like Domain"/>
    <property type="match status" value="1"/>
</dbReference>
<dbReference type="InterPro" id="IPR051783">
    <property type="entry name" value="NAD(P)-dependent_oxidoreduct"/>
</dbReference>
<dbReference type="HOGENOM" id="CLU_007383_6_5_7"/>
<dbReference type="KEGG" id="bmx:BMS_1207"/>
<dbReference type="AlphaFoldDB" id="E1WYY7"/>
<dbReference type="PANTHER" id="PTHR48079:SF6">
    <property type="entry name" value="NAD(P)-BINDING DOMAIN-CONTAINING PROTEIN-RELATED"/>
    <property type="match status" value="1"/>
</dbReference>
<gene>
    <name evidence="2" type="primary">wbiG</name>
    <name evidence="2" type="ordered locus">BMS_1207</name>
</gene>
<dbReference type="Proteomes" id="UP000008963">
    <property type="component" value="Chromosome"/>
</dbReference>
<dbReference type="GO" id="GO:0004029">
    <property type="term" value="F:aldehyde dehydrogenase (NAD+) activity"/>
    <property type="evidence" value="ECO:0007669"/>
    <property type="project" value="TreeGrafter"/>
</dbReference>
<dbReference type="EMBL" id="FQ312005">
    <property type="protein sequence ID" value="CBW26084.1"/>
    <property type="molecule type" value="Genomic_DNA"/>
</dbReference>
<dbReference type="OrthoDB" id="5292533at2"/>
<dbReference type="InterPro" id="IPR036291">
    <property type="entry name" value="NAD(P)-bd_dom_sf"/>
</dbReference>
<evidence type="ECO:0000259" key="1">
    <source>
        <dbReference type="Pfam" id="PF01370"/>
    </source>
</evidence>
<evidence type="ECO:0000313" key="3">
    <source>
        <dbReference type="Proteomes" id="UP000008963"/>
    </source>
</evidence>
<organism evidence="2 3">
    <name type="scientific">Halobacteriovorax marinus (strain ATCC BAA-682 / DSM 15412 / SJ)</name>
    <name type="common">Bacteriovorax marinus</name>
    <dbReference type="NCBI Taxonomy" id="862908"/>
    <lineage>
        <taxon>Bacteria</taxon>
        <taxon>Pseudomonadati</taxon>
        <taxon>Bdellovibrionota</taxon>
        <taxon>Bacteriovoracia</taxon>
        <taxon>Bacteriovoracales</taxon>
        <taxon>Halobacteriovoraceae</taxon>
        <taxon>Halobacteriovorax</taxon>
    </lineage>
</organism>